<evidence type="ECO:0000256" key="2">
    <source>
        <dbReference type="ARBA" id="ARBA00022980"/>
    </source>
</evidence>
<dbReference type="Pfam" id="PF00411">
    <property type="entry name" value="Ribosomal_S11"/>
    <property type="match status" value="1"/>
</dbReference>
<evidence type="ECO:0000313" key="6">
    <source>
        <dbReference type="Proteomes" id="UP000594262"/>
    </source>
</evidence>
<sequence length="182" mass="20196">MTTLFRNFWRIVQSPLYQRQNNLLLPKNCLFTTPSSLGVRLPPKDADKKKKKNPLVVAELKNDTNTEFHELPIVLIKATFNNTLVYLTDHKGTMATWTSAGIEGFKNAKRGTNYAGKVAGESMAKRATNLGVNRIRLKLKGMGPGRQDAVKGLIASGMDIVSITDVTPTPHNGPKPKKQRRL</sequence>
<evidence type="ECO:0000256" key="3">
    <source>
        <dbReference type="ARBA" id="ARBA00023274"/>
    </source>
</evidence>
<keyword evidence="2 4" id="KW-0689">Ribosomal protein</keyword>
<evidence type="ECO:0000313" key="5">
    <source>
        <dbReference type="EnsemblMetazoa" id="CLYHEMP002864.1"/>
    </source>
</evidence>
<dbReference type="PROSITE" id="PS00054">
    <property type="entry name" value="RIBOSOMAL_S11"/>
    <property type="match status" value="1"/>
</dbReference>
<organism evidence="5 6">
    <name type="scientific">Clytia hemisphaerica</name>
    <dbReference type="NCBI Taxonomy" id="252671"/>
    <lineage>
        <taxon>Eukaryota</taxon>
        <taxon>Metazoa</taxon>
        <taxon>Cnidaria</taxon>
        <taxon>Hydrozoa</taxon>
        <taxon>Hydroidolina</taxon>
        <taxon>Leptothecata</taxon>
        <taxon>Obeliida</taxon>
        <taxon>Clytiidae</taxon>
        <taxon>Clytia</taxon>
    </lineage>
</organism>
<dbReference type="SUPFAM" id="SSF53137">
    <property type="entry name" value="Translational machinery components"/>
    <property type="match status" value="1"/>
</dbReference>
<evidence type="ECO:0000256" key="1">
    <source>
        <dbReference type="ARBA" id="ARBA00006194"/>
    </source>
</evidence>
<keyword evidence="3 4" id="KW-0687">Ribonucleoprotein</keyword>
<comment type="similarity">
    <text evidence="1 4">Belongs to the universal ribosomal protein uS11 family.</text>
</comment>
<dbReference type="GeneID" id="136817840"/>
<name>A0A7M5V5R0_9CNID</name>
<dbReference type="NCBIfam" id="NF003698">
    <property type="entry name" value="PRK05309.1"/>
    <property type="match status" value="1"/>
</dbReference>
<proteinExistence type="inferred from homology"/>
<dbReference type="HAMAP" id="MF_01310">
    <property type="entry name" value="Ribosomal_uS11"/>
    <property type="match status" value="1"/>
</dbReference>
<dbReference type="AlphaFoldDB" id="A0A7M5V5R0"/>
<dbReference type="GO" id="GO:1990904">
    <property type="term" value="C:ribonucleoprotein complex"/>
    <property type="evidence" value="ECO:0007669"/>
    <property type="project" value="UniProtKB-KW"/>
</dbReference>
<protein>
    <submittedName>
        <fullName evidence="5">Uncharacterized protein</fullName>
    </submittedName>
</protein>
<dbReference type="InterPro" id="IPR001971">
    <property type="entry name" value="Ribosomal_uS11"/>
</dbReference>
<dbReference type="GO" id="GO:0003735">
    <property type="term" value="F:structural constituent of ribosome"/>
    <property type="evidence" value="ECO:0007669"/>
    <property type="project" value="InterPro"/>
</dbReference>
<dbReference type="InterPro" id="IPR018102">
    <property type="entry name" value="Ribosomal_uS11_CS"/>
</dbReference>
<dbReference type="RefSeq" id="XP_066930275.1">
    <property type="nucleotide sequence ID" value="XM_067074174.1"/>
</dbReference>
<dbReference type="PANTHER" id="PTHR11759">
    <property type="entry name" value="40S RIBOSOMAL PROTEIN S14/30S RIBOSOMAL PROTEIN S11"/>
    <property type="match status" value="1"/>
</dbReference>
<keyword evidence="6" id="KW-1185">Reference proteome</keyword>
<dbReference type="Proteomes" id="UP000594262">
    <property type="component" value="Unplaced"/>
</dbReference>
<dbReference type="Gene3D" id="3.30.420.80">
    <property type="entry name" value="Ribosomal protein S11"/>
    <property type="match status" value="1"/>
</dbReference>
<evidence type="ECO:0000256" key="4">
    <source>
        <dbReference type="RuleBase" id="RU003629"/>
    </source>
</evidence>
<reference evidence="5" key="1">
    <citation type="submission" date="2021-01" db="UniProtKB">
        <authorList>
            <consortium name="EnsemblMetazoa"/>
        </authorList>
    </citation>
    <scope>IDENTIFICATION</scope>
</reference>
<accession>A0A7M5V5R0</accession>
<dbReference type="InterPro" id="IPR036967">
    <property type="entry name" value="Ribosomal_uS11_sf"/>
</dbReference>
<dbReference type="GO" id="GO:0006412">
    <property type="term" value="P:translation"/>
    <property type="evidence" value="ECO:0007669"/>
    <property type="project" value="InterPro"/>
</dbReference>
<dbReference type="GO" id="GO:0005840">
    <property type="term" value="C:ribosome"/>
    <property type="evidence" value="ECO:0007669"/>
    <property type="project" value="UniProtKB-KW"/>
</dbReference>
<dbReference type="EnsemblMetazoa" id="CLYHEMT002864.1">
    <property type="protein sequence ID" value="CLYHEMP002864.1"/>
    <property type="gene ID" value="CLYHEMG002864"/>
</dbReference>
<dbReference type="OrthoDB" id="1654884at2759"/>